<evidence type="ECO:0000313" key="2">
    <source>
        <dbReference type="EMBL" id="EFA22363.1"/>
    </source>
</evidence>
<feature type="transmembrane region" description="Helical" evidence="1">
    <location>
        <begin position="86"/>
        <end position="105"/>
    </location>
</feature>
<dbReference type="AlphaFoldDB" id="D1NW77"/>
<keyword evidence="1" id="KW-1133">Transmembrane helix</keyword>
<proteinExistence type="predicted"/>
<dbReference type="Proteomes" id="UP000003656">
    <property type="component" value="Unassembled WGS sequence"/>
</dbReference>
<evidence type="ECO:0000313" key="3">
    <source>
        <dbReference type="Proteomes" id="UP000003656"/>
    </source>
</evidence>
<name>D1NW77_9BIFI</name>
<dbReference type="EMBL" id="ABXB03000004">
    <property type="protein sequence ID" value="EFA22363.1"/>
    <property type="molecule type" value="Genomic_DNA"/>
</dbReference>
<accession>D1NW77</accession>
<comment type="caution">
    <text evidence="2">The sequence shown here is derived from an EMBL/GenBank/DDBJ whole genome shotgun (WGS) entry which is preliminary data.</text>
</comment>
<organism evidence="2 3">
    <name type="scientific">Bifidobacterium gallicum DSM 20093 = LMG 11596</name>
    <dbReference type="NCBI Taxonomy" id="561180"/>
    <lineage>
        <taxon>Bacteria</taxon>
        <taxon>Bacillati</taxon>
        <taxon>Actinomycetota</taxon>
        <taxon>Actinomycetes</taxon>
        <taxon>Bifidobacteriales</taxon>
        <taxon>Bifidobacteriaceae</taxon>
        <taxon>Bifidobacterium</taxon>
    </lineage>
</organism>
<keyword evidence="1" id="KW-0812">Transmembrane</keyword>
<keyword evidence="1" id="KW-0472">Membrane</keyword>
<dbReference type="STRING" id="561180.BIFGAL_04124"/>
<reference evidence="2 3" key="1">
    <citation type="submission" date="2009-11" db="EMBL/GenBank/DDBJ databases">
        <authorList>
            <person name="Weinstock G."/>
            <person name="Sodergren E."/>
            <person name="Clifton S."/>
            <person name="Fulton L."/>
            <person name="Fulton B."/>
            <person name="Courtney L."/>
            <person name="Fronick C."/>
            <person name="Harrison M."/>
            <person name="Strong C."/>
            <person name="Farmer C."/>
            <person name="Delahaunty K."/>
            <person name="Markovic C."/>
            <person name="Hall O."/>
            <person name="Minx P."/>
            <person name="Tomlinson C."/>
            <person name="Mitreva M."/>
            <person name="Nelson J."/>
            <person name="Hou S."/>
            <person name="Wollam A."/>
            <person name="Pepin K.H."/>
            <person name="Johnson M."/>
            <person name="Bhonagiri V."/>
            <person name="Nash W.E."/>
            <person name="Warren W."/>
            <person name="Chinwalla A."/>
            <person name="Mardis E.R."/>
            <person name="Wilson R.K."/>
        </authorList>
    </citation>
    <scope>NUCLEOTIDE SEQUENCE [LARGE SCALE GENOMIC DNA]</scope>
    <source>
        <strain evidence="2 3">DSM 20093</strain>
    </source>
</reference>
<protein>
    <submittedName>
        <fullName evidence="2">Uncharacterized protein</fullName>
    </submittedName>
</protein>
<gene>
    <name evidence="2" type="ORF">BIFGAL_04124</name>
</gene>
<sequence>MGAVAKSAHRAAMLDGFEAAAAKEHEAKEARAAAVDVVEDDSQATLHDSRLTWKIRPTGREDRETASCLRVNRSPLKALESNPEPVILLPLVALTVIGGFPLPLFRENGDWTARN</sequence>
<evidence type="ECO:0000256" key="1">
    <source>
        <dbReference type="SAM" id="Phobius"/>
    </source>
</evidence>